<sequence length="89" mass="9877">MHRGVGDWPVAEPVPVQDEFVTQVAEIELLGDNARIVLCTPRHIPGTDQYERDLVSKLVAPVRDALAMLDFCRAALQPQGNVVPFIPHH</sequence>
<accession>A0A839Z9R9</accession>
<name>A0A839Z9R9_9HYPH</name>
<comment type="caution">
    <text evidence="1">The sequence shown here is derived from an EMBL/GenBank/DDBJ whole genome shotgun (WGS) entry which is preliminary data.</text>
</comment>
<reference evidence="1 2" key="1">
    <citation type="submission" date="2020-08" db="EMBL/GenBank/DDBJ databases">
        <title>Genomic Encyclopedia of Type Strains, Phase IV (KMG-IV): sequencing the most valuable type-strain genomes for metagenomic binning, comparative biology and taxonomic classification.</title>
        <authorList>
            <person name="Goeker M."/>
        </authorList>
    </citation>
    <scope>NUCLEOTIDE SEQUENCE [LARGE SCALE GENOMIC DNA]</scope>
    <source>
        <strain evidence="1 2">DSM 5895</strain>
    </source>
</reference>
<evidence type="ECO:0000313" key="2">
    <source>
        <dbReference type="Proteomes" id="UP000533469"/>
    </source>
</evidence>
<protein>
    <submittedName>
        <fullName evidence="1">Uncharacterized protein</fullName>
    </submittedName>
</protein>
<proteinExistence type="predicted"/>
<dbReference type="RefSeq" id="WP_183189631.1">
    <property type="nucleotide sequence ID" value="NZ_JACICD010000003.1"/>
</dbReference>
<evidence type="ECO:0000313" key="1">
    <source>
        <dbReference type="EMBL" id="MBB3771481.1"/>
    </source>
</evidence>
<dbReference type="EMBL" id="JACICD010000003">
    <property type="protein sequence ID" value="MBB3771481.1"/>
    <property type="molecule type" value="Genomic_DNA"/>
</dbReference>
<keyword evidence="2" id="KW-1185">Reference proteome</keyword>
<dbReference type="AlphaFoldDB" id="A0A839Z9R9"/>
<gene>
    <name evidence="1" type="ORF">FHS55_002080</name>
</gene>
<organism evidence="1 2">
    <name type="scientific">Ancylobacter tetraedralis</name>
    <dbReference type="NCBI Taxonomy" id="217068"/>
    <lineage>
        <taxon>Bacteria</taxon>
        <taxon>Pseudomonadati</taxon>
        <taxon>Pseudomonadota</taxon>
        <taxon>Alphaproteobacteria</taxon>
        <taxon>Hyphomicrobiales</taxon>
        <taxon>Xanthobacteraceae</taxon>
        <taxon>Ancylobacter</taxon>
    </lineage>
</organism>
<dbReference type="Proteomes" id="UP000533469">
    <property type="component" value="Unassembled WGS sequence"/>
</dbReference>